<evidence type="ECO:0000313" key="2">
    <source>
        <dbReference type="EMBL" id="MTV56238.1"/>
    </source>
</evidence>
<dbReference type="RefSeq" id="WP_155473472.1">
    <property type="nucleotide sequence ID" value="NZ_WNKZ01000144.1"/>
</dbReference>
<name>A0A6I3T3S8_9BURK</name>
<organism evidence="2 3">
    <name type="scientific">Pseudoduganella buxea</name>
    <dbReference type="NCBI Taxonomy" id="1949069"/>
    <lineage>
        <taxon>Bacteria</taxon>
        <taxon>Pseudomonadati</taxon>
        <taxon>Pseudomonadota</taxon>
        <taxon>Betaproteobacteria</taxon>
        <taxon>Burkholderiales</taxon>
        <taxon>Oxalobacteraceae</taxon>
        <taxon>Telluria group</taxon>
        <taxon>Pseudoduganella</taxon>
    </lineage>
</organism>
<keyword evidence="1" id="KW-0472">Membrane</keyword>
<evidence type="ECO:0000256" key="1">
    <source>
        <dbReference type="SAM" id="Phobius"/>
    </source>
</evidence>
<keyword evidence="1" id="KW-1133">Transmembrane helix</keyword>
<accession>A0A6I3T3S8</accession>
<proteinExistence type="predicted"/>
<dbReference type="Proteomes" id="UP000430634">
    <property type="component" value="Unassembled WGS sequence"/>
</dbReference>
<keyword evidence="1" id="KW-0812">Transmembrane</keyword>
<sequence length="54" mass="5765">MTGSMLDPASPDAIVIGRLGWAMFAAAAVILAALTWLALSSAACGWWRWRSPVF</sequence>
<comment type="caution">
    <text evidence="2">The sequence shown here is derived from an EMBL/GenBank/DDBJ whole genome shotgun (WGS) entry which is preliminary data.</text>
</comment>
<evidence type="ECO:0000313" key="3">
    <source>
        <dbReference type="Proteomes" id="UP000430634"/>
    </source>
</evidence>
<protein>
    <submittedName>
        <fullName evidence="2">Uncharacterized protein</fullName>
    </submittedName>
</protein>
<dbReference type="AlphaFoldDB" id="A0A6I3T3S8"/>
<dbReference type="EMBL" id="WNKZ01000144">
    <property type="protein sequence ID" value="MTV56238.1"/>
    <property type="molecule type" value="Genomic_DNA"/>
</dbReference>
<gene>
    <name evidence="2" type="ORF">GM672_26280</name>
</gene>
<reference evidence="2 3" key="1">
    <citation type="submission" date="2019-11" db="EMBL/GenBank/DDBJ databases">
        <title>Type strains purchased from KCTC, JCM and DSMZ.</title>
        <authorList>
            <person name="Lu H."/>
        </authorList>
    </citation>
    <scope>NUCLEOTIDE SEQUENCE [LARGE SCALE GENOMIC DNA]</scope>
    <source>
        <strain evidence="2 3">KCTC 52429</strain>
    </source>
</reference>
<feature type="transmembrane region" description="Helical" evidence="1">
    <location>
        <begin position="20"/>
        <end position="47"/>
    </location>
</feature>